<dbReference type="NCBIfam" id="TIGR03292">
    <property type="entry name" value="PhnH_redo"/>
    <property type="match status" value="1"/>
</dbReference>
<dbReference type="Proteomes" id="UP000245252">
    <property type="component" value="Unassembled WGS sequence"/>
</dbReference>
<dbReference type="OrthoDB" id="9814509at2"/>
<dbReference type="PIRSF" id="PIRSF020680">
    <property type="entry name" value="PhnH"/>
    <property type="match status" value="1"/>
</dbReference>
<sequence>MNLEAEALTGGFAQPVFNAQDIFRMVMDGMARPGTLKQVAVDIDPPAPLGRAAGALALTLCDQDTPVWLSAGIARSAVPGWLAFHTGAPQTREKAEARFAFGEVGLALSSFGLFATGSQEYPDRSATLVLEISNLETGSPLTLTGPGIAGSTVVRPQGLPESFLRLWAENRTLFPRGIDVVLAAGSDFLCLPRTTKITVKEN</sequence>
<accession>A0A2U2DIJ5</accession>
<dbReference type="Pfam" id="PF05845">
    <property type="entry name" value="PhnH"/>
    <property type="match status" value="1"/>
</dbReference>
<gene>
    <name evidence="1" type="ORF">DEM27_27545</name>
</gene>
<dbReference type="InterPro" id="IPR008772">
    <property type="entry name" value="Phosphonate_metab_PhnH"/>
</dbReference>
<evidence type="ECO:0000313" key="2">
    <source>
        <dbReference type="Proteomes" id="UP000245252"/>
    </source>
</evidence>
<organism evidence="1 2">
    <name type="scientific">Metarhizobium album</name>
    <dbReference type="NCBI Taxonomy" id="2182425"/>
    <lineage>
        <taxon>Bacteria</taxon>
        <taxon>Pseudomonadati</taxon>
        <taxon>Pseudomonadota</taxon>
        <taxon>Alphaproteobacteria</taxon>
        <taxon>Hyphomicrobiales</taxon>
        <taxon>Rhizobiaceae</taxon>
        <taxon>Metarhizobium</taxon>
    </lineage>
</organism>
<dbReference type="GO" id="GO:0019634">
    <property type="term" value="P:organic phosphonate metabolic process"/>
    <property type="evidence" value="ECO:0007669"/>
    <property type="project" value="InterPro"/>
</dbReference>
<dbReference type="GO" id="GO:0016829">
    <property type="term" value="F:lyase activity"/>
    <property type="evidence" value="ECO:0007669"/>
    <property type="project" value="UniProtKB-KW"/>
</dbReference>
<dbReference type="EMBL" id="QFBC01000018">
    <property type="protein sequence ID" value="PWE53129.1"/>
    <property type="molecule type" value="Genomic_DNA"/>
</dbReference>
<proteinExistence type="predicted"/>
<keyword evidence="2" id="KW-1185">Reference proteome</keyword>
<comment type="caution">
    <text evidence="1">The sequence shown here is derived from an EMBL/GenBank/DDBJ whole genome shotgun (WGS) entry which is preliminary data.</text>
</comment>
<dbReference type="Gene3D" id="3.40.50.11310">
    <property type="entry name" value="Bacterial phosphonate metabolism protein PhnH"/>
    <property type="match status" value="1"/>
</dbReference>
<dbReference type="AlphaFoldDB" id="A0A2U2DIJ5"/>
<name>A0A2U2DIJ5_9HYPH</name>
<evidence type="ECO:0000313" key="1">
    <source>
        <dbReference type="EMBL" id="PWE53129.1"/>
    </source>
</evidence>
<dbReference type="RefSeq" id="WP_109461463.1">
    <property type="nucleotide sequence ID" value="NZ_QFBC01000018.1"/>
</dbReference>
<dbReference type="SUPFAM" id="SSF159709">
    <property type="entry name" value="PhnH-like"/>
    <property type="match status" value="1"/>
</dbReference>
<reference evidence="1 2" key="1">
    <citation type="submission" date="2018-05" db="EMBL/GenBank/DDBJ databases">
        <title>The draft genome of strain NS-104.</title>
        <authorList>
            <person name="Hang P."/>
            <person name="Jiang J."/>
        </authorList>
    </citation>
    <scope>NUCLEOTIDE SEQUENCE [LARGE SCALE GENOMIC DNA]</scope>
    <source>
        <strain evidence="1 2">NS-104</strain>
    </source>
</reference>
<dbReference type="InterPro" id="IPR038058">
    <property type="entry name" value="PhnH-like_sp"/>
</dbReference>
<keyword evidence="1" id="KW-0456">Lyase</keyword>
<protein>
    <submittedName>
        <fullName evidence="1">Phosphonate C-P lyase system protein PhnH</fullName>
    </submittedName>
</protein>